<dbReference type="Pfam" id="PF26056">
    <property type="entry name" value="DUF8017"/>
    <property type="match status" value="1"/>
</dbReference>
<dbReference type="AlphaFoldDB" id="A0A7X0RI94"/>
<name>A0A7X0RI94_9ACTN</name>
<feature type="domain" description="DUF8017" evidence="2">
    <location>
        <begin position="77"/>
        <end position="256"/>
    </location>
</feature>
<evidence type="ECO:0000259" key="2">
    <source>
        <dbReference type="Pfam" id="PF26056"/>
    </source>
</evidence>
<organism evidence="3 4">
    <name type="scientific">Nocardioides luti</name>
    <dbReference type="NCBI Taxonomy" id="2761101"/>
    <lineage>
        <taxon>Bacteria</taxon>
        <taxon>Bacillati</taxon>
        <taxon>Actinomycetota</taxon>
        <taxon>Actinomycetes</taxon>
        <taxon>Propionibacteriales</taxon>
        <taxon>Nocardioidaceae</taxon>
        <taxon>Nocardioides</taxon>
    </lineage>
</organism>
<evidence type="ECO:0000313" key="4">
    <source>
        <dbReference type="Proteomes" id="UP000523955"/>
    </source>
</evidence>
<protein>
    <recommendedName>
        <fullName evidence="2">DUF8017 domain-containing protein</fullName>
    </recommendedName>
</protein>
<reference evidence="3 4" key="1">
    <citation type="submission" date="2020-08" db="EMBL/GenBank/DDBJ databases">
        <authorList>
            <person name="Seo M.-J."/>
        </authorList>
    </citation>
    <scope>NUCLEOTIDE SEQUENCE [LARGE SCALE GENOMIC DNA]</scope>
    <source>
        <strain evidence="3 4">KIGAM211</strain>
    </source>
</reference>
<comment type="caution">
    <text evidence="3">The sequence shown here is derived from an EMBL/GenBank/DDBJ whole genome shotgun (WGS) entry which is preliminary data.</text>
</comment>
<keyword evidence="4" id="KW-1185">Reference proteome</keyword>
<feature type="compositionally biased region" description="Low complexity" evidence="1">
    <location>
        <begin position="38"/>
        <end position="64"/>
    </location>
</feature>
<dbReference type="RefSeq" id="WP_185253808.1">
    <property type="nucleotide sequence ID" value="NZ_JACKXE010000001.1"/>
</dbReference>
<dbReference type="Proteomes" id="UP000523955">
    <property type="component" value="Unassembled WGS sequence"/>
</dbReference>
<dbReference type="EMBL" id="JACKXE010000001">
    <property type="protein sequence ID" value="MBB6628791.1"/>
    <property type="molecule type" value="Genomic_DNA"/>
</dbReference>
<feature type="region of interest" description="Disordered" evidence="1">
    <location>
        <begin position="37"/>
        <end position="67"/>
    </location>
</feature>
<proteinExistence type="predicted"/>
<evidence type="ECO:0000256" key="1">
    <source>
        <dbReference type="SAM" id="MobiDB-lite"/>
    </source>
</evidence>
<evidence type="ECO:0000313" key="3">
    <source>
        <dbReference type="EMBL" id="MBB6628791.1"/>
    </source>
</evidence>
<dbReference type="InterPro" id="IPR058330">
    <property type="entry name" value="DUF8017"/>
</dbReference>
<sequence length="260" mass="26677">MTGSTSARVATVLAAVSTLAVLAVTGVAVTAYTHRDGAPAADGPSSTSASPSPTESPSSTAPPVSEREHVFDDGQFVVGDRGDNAMFEVPSSADDWTTQSSDTVLYYLGKDGKAAVGVAGPAVFRDGYCKTADTASNRGFVGFTRSATGLAARAANEQLSADWVAAISLNEDLKTSSPHTPVVTEEITLDDGSTAVRSTSRITVTDRTPCDAPAVDFALVSLDTGDAVANLVMVRDAEAPDVLDDELAGQILGTLHRVLG</sequence>
<accession>A0A7X0RI94</accession>
<gene>
    <name evidence="3" type="ORF">H5V45_15800</name>
</gene>